<evidence type="ECO:0000256" key="2">
    <source>
        <dbReference type="ARBA" id="ARBA00010790"/>
    </source>
</evidence>
<dbReference type="RefSeq" id="WP_184146244.1">
    <property type="nucleotide sequence ID" value="NZ_JACHFM010000001.1"/>
</dbReference>
<keyword evidence="9" id="KW-0560">Oxidoreductase</keyword>
<keyword evidence="4 5" id="KW-0274">FAD</keyword>
<dbReference type="GO" id="GO:0050660">
    <property type="term" value="F:flavin adenine dinucleotide binding"/>
    <property type="evidence" value="ECO:0007669"/>
    <property type="project" value="InterPro"/>
</dbReference>
<dbReference type="InterPro" id="IPR036188">
    <property type="entry name" value="FAD/NAD-bd_sf"/>
</dbReference>
<dbReference type="GO" id="GO:0008812">
    <property type="term" value="F:choline dehydrogenase activity"/>
    <property type="evidence" value="ECO:0007669"/>
    <property type="project" value="UniProtKB-EC"/>
</dbReference>
<dbReference type="AlphaFoldDB" id="A0A840SHP6"/>
<dbReference type="PROSITE" id="PS00624">
    <property type="entry name" value="GMC_OXRED_2"/>
    <property type="match status" value="1"/>
</dbReference>
<keyword evidence="10" id="KW-1185">Reference proteome</keyword>
<dbReference type="PIRSF" id="PIRSF000137">
    <property type="entry name" value="Alcohol_oxidase"/>
    <property type="match status" value="1"/>
</dbReference>
<evidence type="ECO:0000313" key="10">
    <source>
        <dbReference type="Proteomes" id="UP000549457"/>
    </source>
</evidence>
<dbReference type="EMBL" id="JACHFM010000001">
    <property type="protein sequence ID" value="MBB5220280.1"/>
    <property type="molecule type" value="Genomic_DNA"/>
</dbReference>
<reference evidence="9 10" key="1">
    <citation type="submission" date="2020-08" db="EMBL/GenBank/DDBJ databases">
        <title>Genomic Encyclopedia of Type Strains, Phase IV (KMG-IV): sequencing the most valuable type-strain genomes for metagenomic binning, comparative biology and taxonomic classification.</title>
        <authorList>
            <person name="Goeker M."/>
        </authorList>
    </citation>
    <scope>NUCLEOTIDE SEQUENCE [LARGE SCALE GENOMIC DNA]</scope>
    <source>
        <strain evidence="9 10">DSM 101730</strain>
    </source>
</reference>
<organism evidence="9 10">
    <name type="scientific">Amaricoccus macauensis</name>
    <dbReference type="NCBI Taxonomy" id="57001"/>
    <lineage>
        <taxon>Bacteria</taxon>
        <taxon>Pseudomonadati</taxon>
        <taxon>Pseudomonadota</taxon>
        <taxon>Alphaproteobacteria</taxon>
        <taxon>Rhodobacterales</taxon>
        <taxon>Paracoccaceae</taxon>
        <taxon>Amaricoccus</taxon>
    </lineage>
</organism>
<comment type="cofactor">
    <cofactor evidence="1 5">
        <name>FAD</name>
        <dbReference type="ChEBI" id="CHEBI:57692"/>
    </cofactor>
</comment>
<dbReference type="Pfam" id="PF05199">
    <property type="entry name" value="GMC_oxred_C"/>
    <property type="match status" value="1"/>
</dbReference>
<dbReference type="SUPFAM" id="SSF54373">
    <property type="entry name" value="FAD-linked reductases, C-terminal domain"/>
    <property type="match status" value="1"/>
</dbReference>
<evidence type="ECO:0000313" key="9">
    <source>
        <dbReference type="EMBL" id="MBB5220280.1"/>
    </source>
</evidence>
<evidence type="ECO:0000259" key="8">
    <source>
        <dbReference type="PROSITE" id="PS00624"/>
    </source>
</evidence>
<evidence type="ECO:0000256" key="5">
    <source>
        <dbReference type="PIRSR" id="PIRSR000137-2"/>
    </source>
</evidence>
<dbReference type="EC" id="1.1.99.1" evidence="9"/>
<comment type="similarity">
    <text evidence="2 6">Belongs to the GMC oxidoreductase family.</text>
</comment>
<evidence type="ECO:0000256" key="4">
    <source>
        <dbReference type="ARBA" id="ARBA00022827"/>
    </source>
</evidence>
<protein>
    <submittedName>
        <fullName evidence="9">Choline dehydrogenase</fullName>
        <ecNumber evidence="9">1.1.99.1</ecNumber>
    </submittedName>
</protein>
<feature type="binding site" evidence="5">
    <location>
        <begin position="92"/>
        <end position="95"/>
    </location>
    <ligand>
        <name>FAD</name>
        <dbReference type="ChEBI" id="CHEBI:57692"/>
    </ligand>
</feature>
<comment type="caution">
    <text evidence="9">The sequence shown here is derived from an EMBL/GenBank/DDBJ whole genome shotgun (WGS) entry which is preliminary data.</text>
</comment>
<name>A0A840SHP6_9RHOB</name>
<dbReference type="InterPro" id="IPR007867">
    <property type="entry name" value="GMC_OxRtase_C"/>
</dbReference>
<evidence type="ECO:0000256" key="6">
    <source>
        <dbReference type="RuleBase" id="RU003968"/>
    </source>
</evidence>
<dbReference type="PANTHER" id="PTHR11552:SF147">
    <property type="entry name" value="CHOLINE DEHYDROGENASE, MITOCHONDRIAL"/>
    <property type="match status" value="1"/>
</dbReference>
<dbReference type="Gene3D" id="3.30.560.10">
    <property type="entry name" value="Glucose Oxidase, domain 3"/>
    <property type="match status" value="1"/>
</dbReference>
<feature type="binding site" evidence="5">
    <location>
        <position position="220"/>
    </location>
    <ligand>
        <name>FAD</name>
        <dbReference type="ChEBI" id="CHEBI:57692"/>
    </ligand>
</feature>
<dbReference type="InterPro" id="IPR012132">
    <property type="entry name" value="GMC_OxRdtase"/>
</dbReference>
<dbReference type="InterPro" id="IPR000172">
    <property type="entry name" value="GMC_OxRdtase_N"/>
</dbReference>
<dbReference type="Pfam" id="PF00732">
    <property type="entry name" value="GMC_oxred_N"/>
    <property type="match status" value="1"/>
</dbReference>
<keyword evidence="3 6" id="KW-0285">Flavoprotein</keyword>
<dbReference type="SUPFAM" id="SSF51905">
    <property type="entry name" value="FAD/NAD(P)-binding domain"/>
    <property type="match status" value="1"/>
</dbReference>
<evidence type="ECO:0000256" key="3">
    <source>
        <dbReference type="ARBA" id="ARBA00022630"/>
    </source>
</evidence>
<gene>
    <name evidence="9" type="ORF">HNP73_000201</name>
</gene>
<sequence>MTAEGYDYIVCGGGSSGCLVTARLAEAGARVLLLEAGPDDQNPLIRMPAGYVKLLGVERYMWFYKSVPQAHLGGRTPIVPQGRVLGGGSSVNAMVYIRGQRGDYDRWVEATGDAGWGYDALLPYFTGMEDNERLNDRFHGIGGPWKVSDEAYTCQLTRAFLLAAQGIGLPYNPDFNGESQRGVGTWQITARNGRRCSASDAFLRPAMATGRITLKTGALVLSVIIERGRAVGVRYREGNEIREARAATEVVMAAGAIATPKILMLSGIGPAAHLKEHGIDAIVDQPGVGANLQDHTETPVVALCNGPYGYFGHDRGYRQMRNGLEFLVNRSGPVVSNGVEAGAFFDPDDLGANPSIQQFCVPSVYLDKDVTDITTGPGITLNSCVERPLSKGSIRLASANPGDQPLVDPNYLADPEDLRLSIGGIRRAREILAQAPLAGMIDREVLPGPAVQSDADLAAHARRFVKTVYHPCGTARMGVEGDPEAVVTTDLRLRGIDALRVVDASVMPAIISGNTNSTVLVVAEKAAEFMLGRAPRAGAGHAESGSRPSLQPVQ</sequence>
<dbReference type="Proteomes" id="UP000549457">
    <property type="component" value="Unassembled WGS sequence"/>
</dbReference>
<feature type="binding site" evidence="5">
    <location>
        <position position="84"/>
    </location>
    <ligand>
        <name>FAD</name>
        <dbReference type="ChEBI" id="CHEBI:57692"/>
    </ligand>
</feature>
<dbReference type="PANTHER" id="PTHR11552">
    <property type="entry name" value="GLUCOSE-METHANOL-CHOLINE GMC OXIDOREDUCTASE"/>
    <property type="match status" value="1"/>
</dbReference>
<dbReference type="Gene3D" id="3.50.50.60">
    <property type="entry name" value="FAD/NAD(P)-binding domain"/>
    <property type="match status" value="1"/>
</dbReference>
<evidence type="ECO:0000256" key="1">
    <source>
        <dbReference type="ARBA" id="ARBA00001974"/>
    </source>
</evidence>
<feature type="domain" description="Glucose-methanol-choline oxidoreductase N-terminal" evidence="8">
    <location>
        <begin position="255"/>
        <end position="269"/>
    </location>
</feature>
<accession>A0A840SHP6</accession>
<proteinExistence type="inferred from homology"/>
<evidence type="ECO:0000259" key="7">
    <source>
        <dbReference type="PROSITE" id="PS00623"/>
    </source>
</evidence>
<dbReference type="PROSITE" id="PS00623">
    <property type="entry name" value="GMC_OXRED_1"/>
    <property type="match status" value="1"/>
</dbReference>
<feature type="domain" description="Glucose-methanol-choline oxidoreductase N-terminal" evidence="7">
    <location>
        <begin position="82"/>
        <end position="105"/>
    </location>
</feature>